<comment type="similarity">
    <text evidence="2">Belongs to the Bcl-2 family.</text>
</comment>
<dbReference type="EMBL" id="JABFTP020000144">
    <property type="protein sequence ID" value="KAL3282553.1"/>
    <property type="molecule type" value="Genomic_DNA"/>
</dbReference>
<dbReference type="GO" id="GO:0006915">
    <property type="term" value="P:apoptotic process"/>
    <property type="evidence" value="ECO:0007669"/>
    <property type="project" value="UniProtKB-KW"/>
</dbReference>
<evidence type="ECO:0000313" key="9">
    <source>
        <dbReference type="EMBL" id="KAL3282553.1"/>
    </source>
</evidence>
<gene>
    <name evidence="9" type="ORF">HHI36_005733</name>
</gene>
<protein>
    <recommendedName>
        <fullName evidence="8">Bcl-2 Bcl-2 homology region 1-3 domain-containing protein</fullName>
    </recommendedName>
</protein>
<comment type="subcellular location">
    <subcellularLocation>
        <location evidence="1">Membrane</location>
        <topology evidence="1">Single-pass membrane protein</topology>
    </subcellularLocation>
</comment>
<dbReference type="Gene3D" id="1.10.437.10">
    <property type="entry name" value="Blc2-like"/>
    <property type="match status" value="1"/>
</dbReference>
<evidence type="ECO:0000256" key="7">
    <source>
        <dbReference type="SAM" id="Phobius"/>
    </source>
</evidence>
<dbReference type="AlphaFoldDB" id="A0ABD2NV27"/>
<feature type="domain" description="Bcl-2 Bcl-2 homology region 1-3" evidence="8">
    <location>
        <begin position="201"/>
        <end position="301"/>
    </location>
</feature>
<evidence type="ECO:0000256" key="2">
    <source>
        <dbReference type="ARBA" id="ARBA00009458"/>
    </source>
</evidence>
<dbReference type="InterPro" id="IPR036834">
    <property type="entry name" value="Bcl-2-like_sf"/>
</dbReference>
<dbReference type="InterPro" id="IPR026298">
    <property type="entry name" value="Bcl-2_fam"/>
</dbReference>
<sequence>MLTRFCYSCECFLPSLAFRGRDVTLNHALDSRCKSRSSSYSRALKALTPHVKDPLFSSPRERVVDKPMEHDVISDPLDRKLLETFTIKNRASRLGGRKFSTPAALINSDRLQLSSATNKRRFSNVGDVVSRKLSTTIGWRSSVLPSQEVILAGRTLSILYIRNRLKRAGLFTRKIGLNRPRVMIGSLLVYENVIKDVFPSLNYVCMEMERMHPTVFNNVGRQLSCLEKMDDVMEIMVAVGHEMLRVEPTWGKVVALFCVAGGLAVDCVRLGTPENVSRVSDGMAELLEDRVAEWVTANGGWVGLTNRCRQEEDREVSFVEYSGIFALISAVLAISYFIMNSVMKYAM</sequence>
<dbReference type="InterPro" id="IPR002475">
    <property type="entry name" value="Bcl2-like"/>
</dbReference>
<accession>A0ABD2NV27</accession>
<evidence type="ECO:0000256" key="6">
    <source>
        <dbReference type="ARBA" id="ARBA00023136"/>
    </source>
</evidence>
<evidence type="ECO:0000313" key="10">
    <source>
        <dbReference type="Proteomes" id="UP001516400"/>
    </source>
</evidence>
<dbReference type="PANTHER" id="PTHR11256">
    <property type="entry name" value="BCL-2 RELATED"/>
    <property type="match status" value="1"/>
</dbReference>
<dbReference type="Pfam" id="PF00452">
    <property type="entry name" value="Bcl-2"/>
    <property type="match status" value="1"/>
</dbReference>
<dbReference type="SMART" id="SM00337">
    <property type="entry name" value="BCL"/>
    <property type="match status" value="1"/>
</dbReference>
<keyword evidence="6 7" id="KW-0472">Membrane</keyword>
<comment type="caution">
    <text evidence="9">The sequence shown here is derived from an EMBL/GenBank/DDBJ whole genome shotgun (WGS) entry which is preliminary data.</text>
</comment>
<dbReference type="Proteomes" id="UP001516400">
    <property type="component" value="Unassembled WGS sequence"/>
</dbReference>
<evidence type="ECO:0000256" key="3">
    <source>
        <dbReference type="ARBA" id="ARBA00022692"/>
    </source>
</evidence>
<dbReference type="PROSITE" id="PS50062">
    <property type="entry name" value="BCL2_FAMILY"/>
    <property type="match status" value="1"/>
</dbReference>
<name>A0ABD2NV27_9CUCU</name>
<keyword evidence="4" id="KW-0053">Apoptosis</keyword>
<keyword evidence="5 7" id="KW-1133">Transmembrane helix</keyword>
<dbReference type="PRINTS" id="PR01862">
    <property type="entry name" value="BCL2FAMILY"/>
</dbReference>
<keyword evidence="10" id="KW-1185">Reference proteome</keyword>
<reference evidence="9 10" key="1">
    <citation type="journal article" date="2021" name="BMC Biol.">
        <title>Horizontally acquired antibacterial genes associated with adaptive radiation of ladybird beetles.</title>
        <authorList>
            <person name="Li H.S."/>
            <person name="Tang X.F."/>
            <person name="Huang Y.H."/>
            <person name="Xu Z.Y."/>
            <person name="Chen M.L."/>
            <person name="Du X.Y."/>
            <person name="Qiu B.Y."/>
            <person name="Chen P.T."/>
            <person name="Zhang W."/>
            <person name="Slipinski A."/>
            <person name="Escalona H.E."/>
            <person name="Waterhouse R.M."/>
            <person name="Zwick A."/>
            <person name="Pang H."/>
        </authorList>
    </citation>
    <scope>NUCLEOTIDE SEQUENCE [LARGE SCALE GENOMIC DNA]</scope>
    <source>
        <strain evidence="9">SYSU2018</strain>
    </source>
</reference>
<proteinExistence type="inferred from homology"/>
<feature type="transmembrane region" description="Helical" evidence="7">
    <location>
        <begin position="318"/>
        <end position="339"/>
    </location>
</feature>
<dbReference type="InterPro" id="IPR046371">
    <property type="entry name" value="Bcl-2_BH1-3"/>
</dbReference>
<evidence type="ECO:0000256" key="1">
    <source>
        <dbReference type="ARBA" id="ARBA00004167"/>
    </source>
</evidence>
<evidence type="ECO:0000256" key="4">
    <source>
        <dbReference type="ARBA" id="ARBA00022703"/>
    </source>
</evidence>
<dbReference type="GO" id="GO:0016020">
    <property type="term" value="C:membrane"/>
    <property type="evidence" value="ECO:0007669"/>
    <property type="project" value="UniProtKB-SubCell"/>
</dbReference>
<evidence type="ECO:0000256" key="5">
    <source>
        <dbReference type="ARBA" id="ARBA00022989"/>
    </source>
</evidence>
<dbReference type="PANTHER" id="PTHR11256:SF48">
    <property type="entry name" value="BCL-2-RELATED OVARIAN KILLER PROTEIN"/>
    <property type="match status" value="1"/>
</dbReference>
<organism evidence="9 10">
    <name type="scientific">Cryptolaemus montrouzieri</name>
    <dbReference type="NCBI Taxonomy" id="559131"/>
    <lineage>
        <taxon>Eukaryota</taxon>
        <taxon>Metazoa</taxon>
        <taxon>Ecdysozoa</taxon>
        <taxon>Arthropoda</taxon>
        <taxon>Hexapoda</taxon>
        <taxon>Insecta</taxon>
        <taxon>Pterygota</taxon>
        <taxon>Neoptera</taxon>
        <taxon>Endopterygota</taxon>
        <taxon>Coleoptera</taxon>
        <taxon>Polyphaga</taxon>
        <taxon>Cucujiformia</taxon>
        <taxon>Coccinelloidea</taxon>
        <taxon>Coccinellidae</taxon>
        <taxon>Scymninae</taxon>
        <taxon>Scymnini</taxon>
        <taxon>Cryptolaemus</taxon>
    </lineage>
</organism>
<evidence type="ECO:0000259" key="8">
    <source>
        <dbReference type="SMART" id="SM00337"/>
    </source>
</evidence>
<dbReference type="SUPFAM" id="SSF56854">
    <property type="entry name" value="Bcl-2 inhibitors of programmed cell death"/>
    <property type="match status" value="1"/>
</dbReference>
<keyword evidence="3 7" id="KW-0812">Transmembrane</keyword>
<dbReference type="CDD" id="cd06845">
    <property type="entry name" value="Bcl-2_like"/>
    <property type="match status" value="1"/>
</dbReference>